<evidence type="ECO:0000313" key="4">
    <source>
        <dbReference type="Proteomes" id="UP000314294"/>
    </source>
</evidence>
<sequence>MEVTKHSFPPVCISLSVFWHFCATLPPLIYRPDDALPPPPPVCLPLNVPVSLSQEQAVLRPHHRVHLRAPPLPGPGHQGPDPPAAGHLSELDPQRGQRGPGHSQRRAAARGVQSSRNVSSLVGRLMSQGFLQ</sequence>
<feature type="signal peptide" evidence="2">
    <location>
        <begin position="1"/>
        <end position="24"/>
    </location>
</feature>
<keyword evidence="4" id="KW-1185">Reference proteome</keyword>
<evidence type="ECO:0000256" key="2">
    <source>
        <dbReference type="SAM" id="SignalP"/>
    </source>
</evidence>
<protein>
    <submittedName>
        <fullName evidence="3">Uncharacterized protein</fullName>
    </submittedName>
</protein>
<keyword evidence="2" id="KW-0732">Signal</keyword>
<comment type="caution">
    <text evidence="3">The sequence shown here is derived from an EMBL/GenBank/DDBJ whole genome shotgun (WGS) entry which is preliminary data.</text>
</comment>
<evidence type="ECO:0000313" key="3">
    <source>
        <dbReference type="EMBL" id="TNN32640.1"/>
    </source>
</evidence>
<name>A0A4Z2EVG5_9TELE</name>
<gene>
    <name evidence="3" type="ORF">EYF80_057197</name>
</gene>
<accession>A0A4Z2EVG5</accession>
<evidence type="ECO:0000256" key="1">
    <source>
        <dbReference type="SAM" id="MobiDB-lite"/>
    </source>
</evidence>
<organism evidence="3 4">
    <name type="scientific">Liparis tanakae</name>
    <name type="common">Tanaka's snailfish</name>
    <dbReference type="NCBI Taxonomy" id="230148"/>
    <lineage>
        <taxon>Eukaryota</taxon>
        <taxon>Metazoa</taxon>
        <taxon>Chordata</taxon>
        <taxon>Craniata</taxon>
        <taxon>Vertebrata</taxon>
        <taxon>Euteleostomi</taxon>
        <taxon>Actinopterygii</taxon>
        <taxon>Neopterygii</taxon>
        <taxon>Teleostei</taxon>
        <taxon>Neoteleostei</taxon>
        <taxon>Acanthomorphata</taxon>
        <taxon>Eupercaria</taxon>
        <taxon>Perciformes</taxon>
        <taxon>Cottioidei</taxon>
        <taxon>Cottales</taxon>
        <taxon>Liparidae</taxon>
        <taxon>Liparis</taxon>
    </lineage>
</organism>
<dbReference type="AlphaFoldDB" id="A0A4Z2EVG5"/>
<dbReference type="EMBL" id="SRLO01002574">
    <property type="protein sequence ID" value="TNN32640.1"/>
    <property type="molecule type" value="Genomic_DNA"/>
</dbReference>
<dbReference type="Proteomes" id="UP000314294">
    <property type="component" value="Unassembled WGS sequence"/>
</dbReference>
<proteinExistence type="predicted"/>
<feature type="chain" id="PRO_5021439405" evidence="2">
    <location>
        <begin position="25"/>
        <end position="132"/>
    </location>
</feature>
<feature type="region of interest" description="Disordered" evidence="1">
    <location>
        <begin position="66"/>
        <end position="120"/>
    </location>
</feature>
<reference evidence="3 4" key="1">
    <citation type="submission" date="2019-03" db="EMBL/GenBank/DDBJ databases">
        <title>First draft genome of Liparis tanakae, snailfish: a comprehensive survey of snailfish specific genes.</title>
        <authorList>
            <person name="Kim W."/>
            <person name="Song I."/>
            <person name="Jeong J.-H."/>
            <person name="Kim D."/>
            <person name="Kim S."/>
            <person name="Ryu S."/>
            <person name="Song J.Y."/>
            <person name="Lee S.K."/>
        </authorList>
    </citation>
    <scope>NUCLEOTIDE SEQUENCE [LARGE SCALE GENOMIC DNA]</scope>
    <source>
        <tissue evidence="3">Muscle</tissue>
    </source>
</reference>